<keyword evidence="3" id="KW-1185">Reference proteome</keyword>
<feature type="domain" description="Polysaccharide pyruvyl transferase" evidence="1">
    <location>
        <begin position="15"/>
        <end position="339"/>
    </location>
</feature>
<dbReference type="EMBL" id="CP011502">
    <property type="protein sequence ID" value="ALX05323.1"/>
    <property type="molecule type" value="Genomic_DNA"/>
</dbReference>
<dbReference type="AlphaFoldDB" id="A0A0U4CBH6"/>
<evidence type="ECO:0000259" key="1">
    <source>
        <dbReference type="Pfam" id="PF04230"/>
    </source>
</evidence>
<dbReference type="RefSeq" id="WP_067858847.1">
    <property type="nucleotide sequence ID" value="NZ_CP011502.1"/>
</dbReference>
<dbReference type="PANTHER" id="PTHR36836:SF1">
    <property type="entry name" value="COLANIC ACID BIOSYNTHESIS PROTEIN WCAK"/>
    <property type="match status" value="1"/>
</dbReference>
<organism evidence="2 3">
    <name type="scientific">Aeromicrobium erythreum</name>
    <dbReference type="NCBI Taxonomy" id="2041"/>
    <lineage>
        <taxon>Bacteria</taxon>
        <taxon>Bacillati</taxon>
        <taxon>Actinomycetota</taxon>
        <taxon>Actinomycetes</taxon>
        <taxon>Propionibacteriales</taxon>
        <taxon>Nocardioidaceae</taxon>
        <taxon>Aeromicrobium</taxon>
    </lineage>
</organism>
<dbReference type="PATRIC" id="fig|2041.4.peg.2449"/>
<dbReference type="InterPro" id="IPR007345">
    <property type="entry name" value="Polysacch_pyruvyl_Trfase"/>
</dbReference>
<reference evidence="2 3" key="1">
    <citation type="journal article" date="1991" name="Int. J. Syst. Bacteriol.">
        <title>Description of the erythromycin-producing bacterium Arthrobacter sp. strain NRRL B-3381 as Aeromicrobium erythreum gen. nov., sp. nov.</title>
        <authorList>
            <person name="Miller E.S."/>
            <person name="Woese C.R."/>
            <person name="Brenner S."/>
        </authorList>
    </citation>
    <scope>NUCLEOTIDE SEQUENCE [LARGE SCALE GENOMIC DNA]</scope>
    <source>
        <strain evidence="2 3">AR18</strain>
    </source>
</reference>
<gene>
    <name evidence="2" type="ORF">AERYTH_11730</name>
</gene>
<proteinExistence type="predicted"/>
<dbReference type="STRING" id="2041.AERYTH_11730"/>
<dbReference type="OrthoDB" id="3199616at2"/>
<protein>
    <recommendedName>
        <fullName evidence="1">Polysaccharide pyruvyl transferase domain-containing protein</fullName>
    </recommendedName>
</protein>
<evidence type="ECO:0000313" key="2">
    <source>
        <dbReference type="EMBL" id="ALX05323.1"/>
    </source>
</evidence>
<dbReference type="Proteomes" id="UP000067689">
    <property type="component" value="Chromosome"/>
</dbReference>
<dbReference type="Pfam" id="PF04230">
    <property type="entry name" value="PS_pyruv_trans"/>
    <property type="match status" value="1"/>
</dbReference>
<name>A0A0U4CBH6_9ACTN</name>
<sequence>MARRILLMNSDLAANRGDRAIAEGIVALVRSRDPEARITGISQYPERDGRWYDIDVLDMDFQSLSPFAWLRLLREARRHDVVLWGGGEILKDYTNKAALWYWVVKMTMLSFVNRKVVGAFQGIGPTRSASSRRLIALVVGRCRRFIVRDDESRDKLLGWGVDADRVLAASDPAVLPRPEPMSQELRASLVATYGLADDFFDDVVCIGPRDWFHYKQSGLLPFKYRQALLRRLGRDVTVGDERHEAYLASLRSTVREVAQASGSRLLFLPMHMGEADTALCHDLAAAVGDLTQTCVLDQDDLGPAELRSVISSARAMVGFRLHSNIIAISSGVPSINVYYVDKGRVFFDQVGMSRYALPIEDALEDGFGARVGGLLTTLLAESDEVRASLEEATAAQRASVAAAYDEALRVL</sequence>
<evidence type="ECO:0000313" key="3">
    <source>
        <dbReference type="Proteomes" id="UP000067689"/>
    </source>
</evidence>
<accession>A0A0U4CBH6</accession>
<dbReference type="PANTHER" id="PTHR36836">
    <property type="entry name" value="COLANIC ACID BIOSYNTHESIS PROTEIN WCAK"/>
    <property type="match status" value="1"/>
</dbReference>
<dbReference type="KEGG" id="aer:AERYTH_11730"/>